<dbReference type="Gene3D" id="1.10.10.60">
    <property type="entry name" value="Homeodomain-like"/>
    <property type="match status" value="1"/>
</dbReference>
<dbReference type="AlphaFoldDB" id="A0A261V052"/>
<keyword evidence="1" id="KW-0805">Transcription regulation</keyword>
<dbReference type="InterPro" id="IPR009057">
    <property type="entry name" value="Homeodomain-like_sf"/>
</dbReference>
<dbReference type="GO" id="GO:0000976">
    <property type="term" value="F:transcription cis-regulatory region binding"/>
    <property type="evidence" value="ECO:0007669"/>
    <property type="project" value="TreeGrafter"/>
</dbReference>
<keyword evidence="3" id="KW-0804">Transcription</keyword>
<dbReference type="OrthoDB" id="6506763at2"/>
<evidence type="ECO:0000256" key="3">
    <source>
        <dbReference type="ARBA" id="ARBA00023163"/>
    </source>
</evidence>
<dbReference type="PANTHER" id="PTHR47894:SF1">
    <property type="entry name" value="HTH-TYPE TRANSCRIPTIONAL REGULATOR VQSM"/>
    <property type="match status" value="1"/>
</dbReference>
<protein>
    <recommendedName>
        <fullName evidence="4">HTH araC/xylS-type domain-containing protein</fullName>
    </recommendedName>
</protein>
<evidence type="ECO:0000256" key="1">
    <source>
        <dbReference type="ARBA" id="ARBA00023015"/>
    </source>
</evidence>
<keyword evidence="6" id="KW-1185">Reference proteome</keyword>
<comment type="caution">
    <text evidence="5">The sequence shown here is derived from an EMBL/GenBank/DDBJ whole genome shotgun (WGS) entry which is preliminary data.</text>
</comment>
<dbReference type="SUPFAM" id="SSF46689">
    <property type="entry name" value="Homeodomain-like"/>
    <property type="match status" value="1"/>
</dbReference>
<accession>A0A261V052</accession>
<dbReference type="InterPro" id="IPR018062">
    <property type="entry name" value="HTH_AraC-typ_CS"/>
</dbReference>
<dbReference type="GO" id="GO:0005829">
    <property type="term" value="C:cytosol"/>
    <property type="evidence" value="ECO:0007669"/>
    <property type="project" value="TreeGrafter"/>
</dbReference>
<dbReference type="InterPro" id="IPR032687">
    <property type="entry name" value="AraC-type_N"/>
</dbReference>
<dbReference type="Pfam" id="PF12833">
    <property type="entry name" value="HTH_18"/>
    <property type="match status" value="1"/>
</dbReference>
<gene>
    <name evidence="5" type="ORF">CAL28_04540</name>
</gene>
<dbReference type="InterPro" id="IPR018060">
    <property type="entry name" value="HTH_AraC"/>
</dbReference>
<dbReference type="Pfam" id="PF12625">
    <property type="entry name" value="Arabinose_bd"/>
    <property type="match status" value="1"/>
</dbReference>
<evidence type="ECO:0000313" key="6">
    <source>
        <dbReference type="Proteomes" id="UP000215767"/>
    </source>
</evidence>
<evidence type="ECO:0000256" key="2">
    <source>
        <dbReference type="ARBA" id="ARBA00023125"/>
    </source>
</evidence>
<dbReference type="GO" id="GO:0003700">
    <property type="term" value="F:DNA-binding transcription factor activity"/>
    <property type="evidence" value="ECO:0007669"/>
    <property type="project" value="InterPro"/>
</dbReference>
<sequence length="367" mass="39992">MTRIGSTEICTRLPSGGTAAGMMAESAHADIPPVALRQLLAEVARRGRDPGALCEGLGFSPADLNQDGFYVSGQQAELLIRRALPLLNNPVLGLELGTAVNIVSWGLVTLGFMACGSSRQLLDFAIEHQRHAGCLIRLHGEETAQAFRLVARAPSVDRHVAAFLVDKALASLARLGRQVVGSHFNPSRVDLVMERPAYGAAYETVFRCPVRFGSPENRIHFPVEAYAVRTADAVVLGQVRRDLARVETPVRVPFMQACVVQAIRRDLAAPPPLQAIADSLHISERTLRRRLAETGNSYVDLLCEERRARALSLVAHSSRTVQQIAQECGFSDARTLQRAFKRWTGHSPTAFRGQARAKPRATPAVTD</sequence>
<dbReference type="SMART" id="SM00342">
    <property type="entry name" value="HTH_ARAC"/>
    <property type="match status" value="1"/>
</dbReference>
<dbReference type="EMBL" id="NEVS01000001">
    <property type="protein sequence ID" value="OZI66982.1"/>
    <property type="molecule type" value="Genomic_DNA"/>
</dbReference>
<proteinExistence type="predicted"/>
<organism evidence="5 6">
    <name type="scientific">Bordetella genomosp. 11</name>
    <dbReference type="NCBI Taxonomy" id="1416808"/>
    <lineage>
        <taxon>Bacteria</taxon>
        <taxon>Pseudomonadati</taxon>
        <taxon>Pseudomonadota</taxon>
        <taxon>Betaproteobacteria</taxon>
        <taxon>Burkholderiales</taxon>
        <taxon>Alcaligenaceae</taxon>
        <taxon>Bordetella</taxon>
    </lineage>
</organism>
<name>A0A261V052_9BORD</name>
<dbReference type="PROSITE" id="PS01124">
    <property type="entry name" value="HTH_ARAC_FAMILY_2"/>
    <property type="match status" value="1"/>
</dbReference>
<dbReference type="PANTHER" id="PTHR47894">
    <property type="entry name" value="HTH-TYPE TRANSCRIPTIONAL REGULATOR GADX"/>
    <property type="match status" value="1"/>
</dbReference>
<evidence type="ECO:0000313" key="5">
    <source>
        <dbReference type="EMBL" id="OZI66982.1"/>
    </source>
</evidence>
<reference evidence="6" key="1">
    <citation type="submission" date="2017-05" db="EMBL/GenBank/DDBJ databases">
        <title>Complete and WGS of Bordetella genogroups.</title>
        <authorList>
            <person name="Spilker T."/>
            <person name="Lipuma J."/>
        </authorList>
    </citation>
    <scope>NUCLEOTIDE SEQUENCE [LARGE SCALE GENOMIC DNA]</scope>
    <source>
        <strain evidence="6">AU8856</strain>
    </source>
</reference>
<feature type="domain" description="HTH araC/xylS-type" evidence="4">
    <location>
        <begin position="257"/>
        <end position="354"/>
    </location>
</feature>
<evidence type="ECO:0000259" key="4">
    <source>
        <dbReference type="PROSITE" id="PS01124"/>
    </source>
</evidence>
<dbReference type="PROSITE" id="PS00041">
    <property type="entry name" value="HTH_ARAC_FAMILY_1"/>
    <property type="match status" value="1"/>
</dbReference>
<keyword evidence="2" id="KW-0238">DNA-binding</keyword>
<dbReference type="Proteomes" id="UP000215767">
    <property type="component" value="Unassembled WGS sequence"/>
</dbReference>